<name>A0A5C3MYL9_9AGAM</name>
<keyword evidence="3" id="KW-1185">Reference proteome</keyword>
<organism evidence="2 3">
    <name type="scientific">Heliocybe sulcata</name>
    <dbReference type="NCBI Taxonomy" id="5364"/>
    <lineage>
        <taxon>Eukaryota</taxon>
        <taxon>Fungi</taxon>
        <taxon>Dikarya</taxon>
        <taxon>Basidiomycota</taxon>
        <taxon>Agaricomycotina</taxon>
        <taxon>Agaricomycetes</taxon>
        <taxon>Gloeophyllales</taxon>
        <taxon>Gloeophyllaceae</taxon>
        <taxon>Heliocybe</taxon>
    </lineage>
</organism>
<dbReference type="AlphaFoldDB" id="A0A5C3MYL9"/>
<dbReference type="InterPro" id="IPR041677">
    <property type="entry name" value="DNA2/NAM7_AAA_11"/>
</dbReference>
<dbReference type="Gene3D" id="3.40.50.300">
    <property type="entry name" value="P-loop containing nucleotide triphosphate hydrolases"/>
    <property type="match status" value="1"/>
</dbReference>
<dbReference type="InterPro" id="IPR027417">
    <property type="entry name" value="P-loop_NTPase"/>
</dbReference>
<gene>
    <name evidence="2" type="ORF">OE88DRAFT_1661505</name>
</gene>
<dbReference type="GO" id="GO:0004386">
    <property type="term" value="F:helicase activity"/>
    <property type="evidence" value="ECO:0007669"/>
    <property type="project" value="InterPro"/>
</dbReference>
<evidence type="ECO:0000313" key="3">
    <source>
        <dbReference type="Proteomes" id="UP000305948"/>
    </source>
</evidence>
<proteinExistence type="predicted"/>
<dbReference type="Proteomes" id="UP000305948">
    <property type="component" value="Unassembled WGS sequence"/>
</dbReference>
<evidence type="ECO:0000259" key="1">
    <source>
        <dbReference type="Pfam" id="PF13086"/>
    </source>
</evidence>
<evidence type="ECO:0000313" key="2">
    <source>
        <dbReference type="EMBL" id="TFK50013.1"/>
    </source>
</evidence>
<sequence>MEHNLVRSNDFPSTITEAELRLAGARVILCTLSMLSNSRMQAAGFTRLVPVDTVIIDEASQIEIGDYIPLLHNYGTSLRKLVCSLDSGTVWAR</sequence>
<dbReference type="Pfam" id="PF13086">
    <property type="entry name" value="AAA_11"/>
    <property type="match status" value="1"/>
</dbReference>
<dbReference type="EMBL" id="ML213514">
    <property type="protein sequence ID" value="TFK50013.1"/>
    <property type="molecule type" value="Genomic_DNA"/>
</dbReference>
<dbReference type="STRING" id="5364.A0A5C3MYL9"/>
<reference evidence="2 3" key="1">
    <citation type="journal article" date="2019" name="Nat. Ecol. Evol.">
        <title>Megaphylogeny resolves global patterns of mushroom evolution.</title>
        <authorList>
            <person name="Varga T."/>
            <person name="Krizsan K."/>
            <person name="Foldi C."/>
            <person name="Dima B."/>
            <person name="Sanchez-Garcia M."/>
            <person name="Sanchez-Ramirez S."/>
            <person name="Szollosi G.J."/>
            <person name="Szarkandi J.G."/>
            <person name="Papp V."/>
            <person name="Albert L."/>
            <person name="Andreopoulos W."/>
            <person name="Angelini C."/>
            <person name="Antonin V."/>
            <person name="Barry K.W."/>
            <person name="Bougher N.L."/>
            <person name="Buchanan P."/>
            <person name="Buyck B."/>
            <person name="Bense V."/>
            <person name="Catcheside P."/>
            <person name="Chovatia M."/>
            <person name="Cooper J."/>
            <person name="Damon W."/>
            <person name="Desjardin D."/>
            <person name="Finy P."/>
            <person name="Geml J."/>
            <person name="Haridas S."/>
            <person name="Hughes K."/>
            <person name="Justo A."/>
            <person name="Karasinski D."/>
            <person name="Kautmanova I."/>
            <person name="Kiss B."/>
            <person name="Kocsube S."/>
            <person name="Kotiranta H."/>
            <person name="LaButti K.M."/>
            <person name="Lechner B.E."/>
            <person name="Liimatainen K."/>
            <person name="Lipzen A."/>
            <person name="Lukacs Z."/>
            <person name="Mihaltcheva S."/>
            <person name="Morgado L.N."/>
            <person name="Niskanen T."/>
            <person name="Noordeloos M.E."/>
            <person name="Ohm R.A."/>
            <person name="Ortiz-Santana B."/>
            <person name="Ovrebo C."/>
            <person name="Racz N."/>
            <person name="Riley R."/>
            <person name="Savchenko A."/>
            <person name="Shiryaev A."/>
            <person name="Soop K."/>
            <person name="Spirin V."/>
            <person name="Szebenyi C."/>
            <person name="Tomsovsky M."/>
            <person name="Tulloss R.E."/>
            <person name="Uehling J."/>
            <person name="Grigoriev I.V."/>
            <person name="Vagvolgyi C."/>
            <person name="Papp T."/>
            <person name="Martin F.M."/>
            <person name="Miettinen O."/>
            <person name="Hibbett D.S."/>
            <person name="Nagy L.G."/>
        </authorList>
    </citation>
    <scope>NUCLEOTIDE SEQUENCE [LARGE SCALE GENOMIC DNA]</scope>
    <source>
        <strain evidence="2 3">OMC1185</strain>
    </source>
</reference>
<accession>A0A5C3MYL9</accession>
<protein>
    <recommendedName>
        <fullName evidence="1">DNA2/NAM7 helicase helicase domain-containing protein</fullName>
    </recommendedName>
</protein>
<feature type="domain" description="DNA2/NAM7 helicase helicase" evidence="1">
    <location>
        <begin position="21"/>
        <end position="73"/>
    </location>
</feature>